<evidence type="ECO:0000313" key="2">
    <source>
        <dbReference type="EMBL" id="DAF59086.1"/>
    </source>
</evidence>
<proteinExistence type="predicted"/>
<dbReference type="GO" id="GO:0003677">
    <property type="term" value="F:DNA binding"/>
    <property type="evidence" value="ECO:0007669"/>
    <property type="project" value="InterPro"/>
</dbReference>
<dbReference type="Pfam" id="PF01381">
    <property type="entry name" value="HTH_3"/>
    <property type="match status" value="1"/>
</dbReference>
<reference evidence="2" key="1">
    <citation type="journal article" date="2021" name="Proc. Natl. Acad. Sci. U.S.A.">
        <title>A Catalog of Tens of Thousands of Viruses from Human Metagenomes Reveals Hidden Associations with Chronic Diseases.</title>
        <authorList>
            <person name="Tisza M.J."/>
            <person name="Buck C.B."/>
        </authorList>
    </citation>
    <scope>NUCLEOTIDE SEQUENCE</scope>
    <source>
        <strain evidence="2">CtjH82</strain>
    </source>
</reference>
<dbReference type="SUPFAM" id="SSF47413">
    <property type="entry name" value="lambda repressor-like DNA-binding domains"/>
    <property type="match status" value="1"/>
</dbReference>
<dbReference type="InterPro" id="IPR010982">
    <property type="entry name" value="Lambda_DNA-bd_dom_sf"/>
</dbReference>
<evidence type="ECO:0000259" key="1">
    <source>
        <dbReference type="PROSITE" id="PS50943"/>
    </source>
</evidence>
<name>A0A8S5T767_9CAUD</name>
<dbReference type="SMART" id="SM00530">
    <property type="entry name" value="HTH_XRE"/>
    <property type="match status" value="1"/>
</dbReference>
<dbReference type="Gene3D" id="1.10.260.40">
    <property type="entry name" value="lambda repressor-like DNA-binding domains"/>
    <property type="match status" value="1"/>
</dbReference>
<organism evidence="2">
    <name type="scientific">Myoviridae sp. ctjH82</name>
    <dbReference type="NCBI Taxonomy" id="2827704"/>
    <lineage>
        <taxon>Viruses</taxon>
        <taxon>Duplodnaviria</taxon>
        <taxon>Heunggongvirae</taxon>
        <taxon>Uroviricota</taxon>
        <taxon>Caudoviricetes</taxon>
    </lineage>
</organism>
<dbReference type="CDD" id="cd00093">
    <property type="entry name" value="HTH_XRE"/>
    <property type="match status" value="1"/>
</dbReference>
<dbReference type="InterPro" id="IPR001387">
    <property type="entry name" value="Cro/C1-type_HTH"/>
</dbReference>
<protein>
    <submittedName>
        <fullName evidence="2">LAMBDA REPRESSOR (TRIPLE MUTANT)/DNA COMPLEX-DNA COMPLEX, DOUBLE HELIX, TRANSCRIPTION-DNA.1A</fullName>
    </submittedName>
</protein>
<sequence length="67" mass="7550">MVAMYREARERAALTAQQAATQLDISITTLLSWENGKTAPSALKLVELCRLYDCMPNELLGFVEFQK</sequence>
<dbReference type="PROSITE" id="PS50943">
    <property type="entry name" value="HTH_CROC1"/>
    <property type="match status" value="1"/>
</dbReference>
<feature type="domain" description="HTH cro/C1-type" evidence="1">
    <location>
        <begin position="6"/>
        <end position="59"/>
    </location>
</feature>
<accession>A0A8S5T767</accession>
<dbReference type="EMBL" id="BK032762">
    <property type="protein sequence ID" value="DAF59086.1"/>
    <property type="molecule type" value="Genomic_DNA"/>
</dbReference>